<dbReference type="InterPro" id="IPR004358">
    <property type="entry name" value="Sig_transdc_His_kin-like_C"/>
</dbReference>
<dbReference type="EMBL" id="CP001868">
    <property type="protein sequence ID" value="AFK19057.1"/>
    <property type="molecule type" value="Genomic_DNA"/>
</dbReference>
<keyword evidence="11" id="KW-0812">Transmembrane</keyword>
<reference evidence="13 17" key="2">
    <citation type="journal article" date="2012" name="J. Bacteriol.">
        <title>Complete genome sequence of the metabolically versatile halophilic archaeon Haloferax mediterranei, a poly(3-hydroxybutyrate-co-3-hydroxyvalerate) producer.</title>
        <authorList>
            <person name="Han J."/>
            <person name="Zhang F."/>
            <person name="Hou J."/>
            <person name="Liu X."/>
            <person name="Li M."/>
            <person name="Liu H."/>
            <person name="Cai L."/>
            <person name="Zhang B."/>
            <person name="Chen Y."/>
            <person name="Zhou J."/>
            <person name="Hu S."/>
            <person name="Xiang H."/>
        </authorList>
    </citation>
    <scope>NUCLEOTIDE SEQUENCE [LARGE SCALE GENOMIC DNA]</scope>
    <source>
        <strain evidence="17">ATCC 33500 / DSM 1411 / JCM 8866 / NBRC 14739 / NCIMB 2177 / R-4</strain>
        <strain evidence="13">CGMCC 1.2087</strain>
    </source>
</reference>
<keyword evidence="10" id="KW-0175">Coiled coil</keyword>
<dbReference type="InterPro" id="IPR036097">
    <property type="entry name" value="HisK_dim/P_sf"/>
</dbReference>
<evidence type="ECO:0000256" key="10">
    <source>
        <dbReference type="SAM" id="Coils"/>
    </source>
</evidence>
<dbReference type="CDD" id="cd00082">
    <property type="entry name" value="HisKA"/>
    <property type="match status" value="1"/>
</dbReference>
<evidence type="ECO:0000259" key="12">
    <source>
        <dbReference type="PROSITE" id="PS50109"/>
    </source>
</evidence>
<dbReference type="Proteomes" id="UP000011603">
    <property type="component" value="Unassembled WGS sequence"/>
</dbReference>
<comment type="subcellular location">
    <subcellularLocation>
        <location evidence="2">Cell membrane</location>
        <topology evidence="2">Multi-pass membrane protein</topology>
    </subcellularLocation>
</comment>
<reference evidence="15 18" key="3">
    <citation type="journal article" date="2014" name="PLoS Genet.">
        <title>Phylogenetically driven sequencing of extremely halophilic archaea reveals strategies for static and dynamic osmo-response.</title>
        <authorList>
            <person name="Becker E.A."/>
            <person name="Seitzer P.M."/>
            <person name="Tritt A."/>
            <person name="Larsen D."/>
            <person name="Krusor M."/>
            <person name="Yao A.I."/>
            <person name="Wu D."/>
            <person name="Madern D."/>
            <person name="Eisen J.A."/>
            <person name="Darling A.E."/>
            <person name="Facciotti M.T."/>
        </authorList>
    </citation>
    <scope>NUCLEOTIDE SEQUENCE [LARGE SCALE GENOMIC DNA]</scope>
    <source>
        <strain evidence="15">ATCC 33500</strain>
        <strain evidence="18">ATCC 33500 / DSM 1411 / JCM 8866 / NBRC 14739 / NCIMB 2177 / R-4</strain>
    </source>
</reference>
<dbReference type="EMBL" id="AOLO01000003">
    <property type="protein sequence ID" value="EMA04048.1"/>
    <property type="molecule type" value="Genomic_DNA"/>
</dbReference>
<dbReference type="EMBL" id="CP007551">
    <property type="protein sequence ID" value="AHZ21584.1"/>
    <property type="molecule type" value="Genomic_DNA"/>
</dbReference>
<keyword evidence="5" id="KW-0597">Phosphoprotein</keyword>
<dbReference type="InterPro" id="IPR036890">
    <property type="entry name" value="HATPase_C_sf"/>
</dbReference>
<evidence type="ECO:0000256" key="6">
    <source>
        <dbReference type="ARBA" id="ARBA00022679"/>
    </source>
</evidence>
<dbReference type="SUPFAM" id="SSF47384">
    <property type="entry name" value="Homodimeric domain of signal transducing histidine kinase"/>
    <property type="match status" value="1"/>
</dbReference>
<reference evidence="13" key="5">
    <citation type="submission" date="2014-05" db="EMBL/GenBank/DDBJ databases">
        <authorList>
            <person name="Wang L."/>
            <person name="Yang H."/>
            <person name="Xiang H."/>
        </authorList>
    </citation>
    <scope>NUCLEOTIDE SEQUENCE</scope>
    <source>
        <strain evidence="13">CGMCC 1.2087</strain>
    </source>
</reference>
<evidence type="ECO:0000313" key="20">
    <source>
        <dbReference type="Proteomes" id="UP000299011"/>
    </source>
</evidence>
<evidence type="ECO:0000256" key="9">
    <source>
        <dbReference type="ARBA" id="ARBA00022840"/>
    </source>
</evidence>
<dbReference type="eggNOG" id="arCOG02364">
    <property type="taxonomic scope" value="Archaea"/>
</dbReference>
<protein>
    <recommendedName>
        <fullName evidence="3">histidine kinase</fullName>
        <ecNumber evidence="3">2.7.13.3</ecNumber>
    </recommendedName>
</protein>
<dbReference type="PANTHER" id="PTHR44936">
    <property type="entry name" value="SENSOR PROTEIN CREC"/>
    <property type="match status" value="1"/>
</dbReference>
<keyword evidence="4" id="KW-1003">Cell membrane</keyword>
<dbReference type="EC" id="2.7.13.3" evidence="3"/>
<dbReference type="Proteomes" id="UP000006469">
    <property type="component" value="Chromosome"/>
</dbReference>
<dbReference type="InterPro" id="IPR050980">
    <property type="entry name" value="2C_sensor_his_kinase"/>
</dbReference>
<dbReference type="STRING" id="523841.HFX_1346"/>
<dbReference type="CDD" id="cd00075">
    <property type="entry name" value="HATPase"/>
    <property type="match status" value="1"/>
</dbReference>
<keyword evidence="7" id="KW-0547">Nucleotide-binding</keyword>
<evidence type="ECO:0000256" key="2">
    <source>
        <dbReference type="ARBA" id="ARBA00004651"/>
    </source>
</evidence>
<dbReference type="GeneID" id="40156701"/>
<evidence type="ECO:0000256" key="3">
    <source>
        <dbReference type="ARBA" id="ARBA00012438"/>
    </source>
</evidence>
<reference evidence="16 20" key="6">
    <citation type="submission" date="2019-04" db="EMBL/GenBank/DDBJ databases">
        <title>Methylomes of two halophilic Archaea, Haloarcula marismortui and Haloferax mediterranei.</title>
        <authorList>
            <person name="DasSarma S."/>
            <person name="DasSarma P."/>
            <person name="DasSarma S."/>
            <person name="Fomenkov A."/>
            <person name="Vincze T."/>
            <person name="Anton B.P."/>
            <person name="Roberts R.J."/>
        </authorList>
    </citation>
    <scope>NUCLEOTIDE SEQUENCE [LARGE SCALE GENOMIC DNA]</scope>
    <source>
        <strain evidence="16">ATCC 33500</strain>
        <strain evidence="20">ATCC 33500 / DSM 1411 / JCM 8866 / NBRC 14739 / NCIMB 2177 / R-4</strain>
    </source>
</reference>
<comment type="catalytic activity">
    <reaction evidence="1">
        <text>ATP + protein L-histidine = ADP + protein N-phospho-L-histidine.</text>
        <dbReference type="EC" id="2.7.13.3"/>
    </reaction>
</comment>
<dbReference type="GO" id="GO:0005524">
    <property type="term" value="F:ATP binding"/>
    <property type="evidence" value="ECO:0007669"/>
    <property type="project" value="UniProtKB-KW"/>
</dbReference>
<evidence type="ECO:0000256" key="1">
    <source>
        <dbReference type="ARBA" id="ARBA00000085"/>
    </source>
</evidence>
<reference evidence="13" key="1">
    <citation type="journal article" date="2012" name="Appl. Environ. Microbiol.">
        <title>Identification of the haloarchaeal phasin (PhaP) that functions in polyhydroxyalkanoate accumulation and granule formation in Haloferax mediterranei.</title>
        <authorList>
            <person name="Cai S."/>
            <person name="Cai L."/>
            <person name="Liu H."/>
            <person name="Liu X."/>
            <person name="Han J."/>
            <person name="Zhou J."/>
            <person name="Xiang H."/>
        </authorList>
    </citation>
    <scope>NUCLEOTIDE SEQUENCE</scope>
    <source>
        <strain evidence="13">CGMCC 1.2087</strain>
    </source>
</reference>
<keyword evidence="9" id="KW-0067">ATP-binding</keyword>
<evidence type="ECO:0000313" key="13">
    <source>
        <dbReference type="EMBL" id="AFK19057.1"/>
    </source>
</evidence>
<evidence type="ECO:0000256" key="11">
    <source>
        <dbReference type="SAM" id="Phobius"/>
    </source>
</evidence>
<feature type="coiled-coil region" evidence="10">
    <location>
        <begin position="204"/>
        <end position="231"/>
    </location>
</feature>
<organism evidence="13 17">
    <name type="scientific">Haloferax mediterranei (strain ATCC 33500 / DSM 1411 / JCM 8866 / NBRC 14739 / NCIMB 2177 / R-4)</name>
    <name type="common">Halobacterium mediterranei</name>
    <dbReference type="NCBI Taxonomy" id="523841"/>
    <lineage>
        <taxon>Archaea</taxon>
        <taxon>Methanobacteriati</taxon>
        <taxon>Methanobacteriota</taxon>
        <taxon>Stenosarchaea group</taxon>
        <taxon>Halobacteria</taxon>
        <taxon>Halobacteriales</taxon>
        <taxon>Haloferacaceae</taxon>
        <taxon>Haloferax</taxon>
    </lineage>
</organism>
<dbReference type="EMBL" id="CP039139">
    <property type="protein sequence ID" value="QCQ75530.1"/>
    <property type="molecule type" value="Genomic_DNA"/>
</dbReference>
<evidence type="ECO:0000313" key="16">
    <source>
        <dbReference type="EMBL" id="QCQ75530.1"/>
    </source>
</evidence>
<dbReference type="AlphaFoldDB" id="I3R497"/>
<evidence type="ECO:0000256" key="5">
    <source>
        <dbReference type="ARBA" id="ARBA00022553"/>
    </source>
</evidence>
<feature type="transmembrane region" description="Helical" evidence="11">
    <location>
        <begin position="121"/>
        <end position="142"/>
    </location>
</feature>
<evidence type="ECO:0000256" key="7">
    <source>
        <dbReference type="ARBA" id="ARBA00022741"/>
    </source>
</evidence>
<evidence type="ECO:0000313" key="17">
    <source>
        <dbReference type="Proteomes" id="UP000006469"/>
    </source>
</evidence>
<gene>
    <name evidence="13" type="ordered locus">HFX_1346</name>
    <name evidence="14" type="ORF">BM92_02460</name>
    <name evidence="15" type="ORF">C439_03783</name>
    <name evidence="16" type="ORF">E6P09_09750</name>
</gene>
<evidence type="ECO:0000313" key="19">
    <source>
        <dbReference type="Proteomes" id="UP000027075"/>
    </source>
</evidence>
<accession>I3R497</accession>
<dbReference type="Gene3D" id="1.10.287.130">
    <property type="match status" value="1"/>
</dbReference>
<dbReference type="GO" id="GO:0000155">
    <property type="term" value="F:phosphorelay sensor kinase activity"/>
    <property type="evidence" value="ECO:0007669"/>
    <property type="project" value="InterPro"/>
</dbReference>
<dbReference type="PaxDb" id="523841-HFX_1346"/>
<evidence type="ECO:0000313" key="15">
    <source>
        <dbReference type="EMBL" id="EMA04048.1"/>
    </source>
</evidence>
<dbReference type="OrthoDB" id="3369at2157"/>
<feature type="transmembrane region" description="Helical" evidence="11">
    <location>
        <begin position="25"/>
        <end position="46"/>
    </location>
</feature>
<dbReference type="Proteomes" id="UP000299011">
    <property type="component" value="Chromosome"/>
</dbReference>
<keyword evidence="11" id="KW-0472">Membrane</keyword>
<keyword evidence="11" id="KW-1133">Transmembrane helix</keyword>
<dbReference type="HOGENOM" id="CLU_728822_0_0_2"/>
<dbReference type="Gene3D" id="3.30.565.10">
    <property type="entry name" value="Histidine kinase-like ATPase, C-terminal domain"/>
    <property type="match status" value="1"/>
</dbReference>
<sequence>MGDEGHSGNTVSIVRAVAMDTQWRWLTLEYTVVVIALTLGSSELFLPQQAPGHGVAKFFGLSLLSIGTVYGTFWLVKTGASAEKIRSVVRISLIFGVYGIFVAGIVAISHALGNSTLFDSLFLLAAGGLGGEAIGVLVGDWYTDLQQAKQETQKRLQREQDVTKRFSVLYRVFRHNLRTQVNILLGYTALLEASDHADEADEYVDIIQEHLTQLESLAENANRLRRVWETEDQRETKLVSELYEDGLIPLADEFPEATVRIETPPDCPVDCHPFAHWALEEAAKNAIIHTGDDSTVEVTARRNGSDVVIEVTDDGDGIPELEQEALAAQSETALTHGRGLGLQTIYWTVRASGGEVDLSDGRSGGAVVSMRFPLASQSE</sequence>
<dbReference type="RefSeq" id="WP_004057193.1">
    <property type="nucleotide sequence ID" value="NC_017941.2"/>
</dbReference>
<dbReference type="GO" id="GO:0005886">
    <property type="term" value="C:plasma membrane"/>
    <property type="evidence" value="ECO:0007669"/>
    <property type="project" value="UniProtKB-SubCell"/>
</dbReference>
<dbReference type="Pfam" id="PF02518">
    <property type="entry name" value="HATPase_c"/>
    <property type="match status" value="1"/>
</dbReference>
<dbReference type="InterPro" id="IPR003661">
    <property type="entry name" value="HisK_dim/P_dom"/>
</dbReference>
<evidence type="ECO:0000256" key="8">
    <source>
        <dbReference type="ARBA" id="ARBA00022777"/>
    </source>
</evidence>
<feature type="transmembrane region" description="Helical" evidence="11">
    <location>
        <begin position="88"/>
        <end position="109"/>
    </location>
</feature>
<feature type="domain" description="Histidine kinase" evidence="12">
    <location>
        <begin position="172"/>
        <end position="376"/>
    </location>
</feature>
<keyword evidence="18" id="KW-1185">Reference proteome</keyword>
<evidence type="ECO:0000313" key="14">
    <source>
        <dbReference type="EMBL" id="AHZ21584.1"/>
    </source>
</evidence>
<dbReference type="KEGG" id="hme:HFX_1346"/>
<proteinExistence type="predicted"/>
<reference evidence="14 19" key="4">
    <citation type="submission" date="2014-04" db="EMBL/GenBank/DDBJ databases">
        <title>Transcriptional profiles of Haloferax mediterranei on the basis of nitrogen availability.</title>
        <authorList>
            <person name="Bautista V."/>
        </authorList>
    </citation>
    <scope>NUCLEOTIDE SEQUENCE [LARGE SCALE GENOMIC DNA]</scope>
    <source>
        <strain evidence="14">ATCC 33500</strain>
        <strain evidence="19">ATCC 33500 / DSM 1411 / JCM 8866 / NBRC 14739 / NCIMB 2177 / R-4</strain>
    </source>
</reference>
<dbReference type="InterPro" id="IPR003594">
    <property type="entry name" value="HATPase_dom"/>
</dbReference>
<feature type="transmembrane region" description="Helical" evidence="11">
    <location>
        <begin position="58"/>
        <end position="76"/>
    </location>
</feature>
<dbReference type="SUPFAM" id="SSF55874">
    <property type="entry name" value="ATPase domain of HSP90 chaperone/DNA topoisomerase II/histidine kinase"/>
    <property type="match status" value="1"/>
</dbReference>
<keyword evidence="6" id="KW-0808">Transferase</keyword>
<evidence type="ECO:0000256" key="4">
    <source>
        <dbReference type="ARBA" id="ARBA00022475"/>
    </source>
</evidence>
<name>I3R497_HALMT</name>
<dbReference type="PRINTS" id="PR00344">
    <property type="entry name" value="BCTRLSENSOR"/>
</dbReference>
<dbReference type="PANTHER" id="PTHR44936:SF10">
    <property type="entry name" value="SENSOR PROTEIN RSTB"/>
    <property type="match status" value="1"/>
</dbReference>
<dbReference type="PATRIC" id="fig|523841.21.peg.769"/>
<dbReference type="PROSITE" id="PS50109">
    <property type="entry name" value="HIS_KIN"/>
    <property type="match status" value="1"/>
</dbReference>
<keyword evidence="8 16" id="KW-0418">Kinase</keyword>
<dbReference type="Proteomes" id="UP000027075">
    <property type="component" value="Chromosome"/>
</dbReference>
<dbReference type="SMART" id="SM00387">
    <property type="entry name" value="HATPase_c"/>
    <property type="match status" value="1"/>
</dbReference>
<evidence type="ECO:0000313" key="18">
    <source>
        <dbReference type="Proteomes" id="UP000011603"/>
    </source>
</evidence>
<dbReference type="InterPro" id="IPR005467">
    <property type="entry name" value="His_kinase_dom"/>
</dbReference>